<dbReference type="Proteomes" id="UP000238479">
    <property type="component" value="Chromosome 2"/>
</dbReference>
<sequence>MMAKNYLRQFPPGLMDVFFLTKCTSSKPERLVPIAERFGLDPGAVLDKSCYFSILYQLN</sequence>
<comment type="caution">
    <text evidence="1">The sequence shown here is derived from an EMBL/GenBank/DDBJ whole genome shotgun (WGS) entry which is preliminary data.</text>
</comment>
<name>A0A2P6RZA0_ROSCH</name>
<evidence type="ECO:0000313" key="2">
    <source>
        <dbReference type="Proteomes" id="UP000238479"/>
    </source>
</evidence>
<accession>A0A2P6RZA0</accession>
<reference evidence="1 2" key="1">
    <citation type="journal article" date="2018" name="Nat. Genet.">
        <title>The Rosa genome provides new insights in the design of modern roses.</title>
        <authorList>
            <person name="Bendahmane M."/>
        </authorList>
    </citation>
    <scope>NUCLEOTIDE SEQUENCE [LARGE SCALE GENOMIC DNA]</scope>
    <source>
        <strain evidence="2">cv. Old Blush</strain>
    </source>
</reference>
<protein>
    <submittedName>
        <fullName evidence="1">Uncharacterized protein</fullName>
    </submittedName>
</protein>
<keyword evidence="2" id="KW-1185">Reference proteome</keyword>
<dbReference type="EMBL" id="PDCK01000040">
    <property type="protein sequence ID" value="PRQ51754.1"/>
    <property type="molecule type" value="Genomic_DNA"/>
</dbReference>
<organism evidence="1 2">
    <name type="scientific">Rosa chinensis</name>
    <name type="common">China rose</name>
    <dbReference type="NCBI Taxonomy" id="74649"/>
    <lineage>
        <taxon>Eukaryota</taxon>
        <taxon>Viridiplantae</taxon>
        <taxon>Streptophyta</taxon>
        <taxon>Embryophyta</taxon>
        <taxon>Tracheophyta</taxon>
        <taxon>Spermatophyta</taxon>
        <taxon>Magnoliopsida</taxon>
        <taxon>eudicotyledons</taxon>
        <taxon>Gunneridae</taxon>
        <taxon>Pentapetalae</taxon>
        <taxon>rosids</taxon>
        <taxon>fabids</taxon>
        <taxon>Rosales</taxon>
        <taxon>Rosaceae</taxon>
        <taxon>Rosoideae</taxon>
        <taxon>Rosoideae incertae sedis</taxon>
        <taxon>Rosa</taxon>
    </lineage>
</organism>
<gene>
    <name evidence="1" type="ORF">RchiOBHm_Chr2g0147961</name>
</gene>
<dbReference type="Gramene" id="PRQ51754">
    <property type="protein sequence ID" value="PRQ51754"/>
    <property type="gene ID" value="RchiOBHm_Chr2g0147961"/>
</dbReference>
<dbReference type="AlphaFoldDB" id="A0A2P6RZA0"/>
<evidence type="ECO:0000313" key="1">
    <source>
        <dbReference type="EMBL" id="PRQ51754.1"/>
    </source>
</evidence>
<proteinExistence type="predicted"/>